<dbReference type="OrthoDB" id="8215557at2"/>
<dbReference type="Pfam" id="PF13472">
    <property type="entry name" value="Lipase_GDSL_2"/>
    <property type="match status" value="1"/>
</dbReference>
<dbReference type="SUPFAM" id="SSF52266">
    <property type="entry name" value="SGNH hydrolase"/>
    <property type="match status" value="1"/>
</dbReference>
<evidence type="ECO:0000313" key="3">
    <source>
        <dbReference type="Proteomes" id="UP000188342"/>
    </source>
</evidence>
<dbReference type="AlphaFoldDB" id="A0A1R4KJT0"/>
<feature type="domain" description="SGNH hydrolase-type esterase" evidence="1">
    <location>
        <begin position="39"/>
        <end position="234"/>
    </location>
</feature>
<organism evidence="2 3">
    <name type="scientific">Luteococcus japonicus LSP_Lj1</name>
    <dbReference type="NCBI Taxonomy" id="1255658"/>
    <lineage>
        <taxon>Bacteria</taxon>
        <taxon>Bacillati</taxon>
        <taxon>Actinomycetota</taxon>
        <taxon>Actinomycetes</taxon>
        <taxon>Propionibacteriales</taxon>
        <taxon>Propionibacteriaceae</taxon>
        <taxon>Luteococcus</taxon>
    </lineage>
</organism>
<dbReference type="STRING" id="1255658.FM114_14920"/>
<dbReference type="CDD" id="cd00229">
    <property type="entry name" value="SGNH_hydrolase"/>
    <property type="match status" value="1"/>
</dbReference>
<keyword evidence="2" id="KW-0378">Hydrolase</keyword>
<accession>A0A1R4KJT0</accession>
<dbReference type="EMBL" id="FUKQ01000058">
    <property type="protein sequence ID" value="SJN44274.1"/>
    <property type="molecule type" value="Genomic_DNA"/>
</dbReference>
<keyword evidence="3" id="KW-1185">Reference proteome</keyword>
<dbReference type="InterPro" id="IPR013830">
    <property type="entry name" value="SGNH_hydro"/>
</dbReference>
<proteinExistence type="predicted"/>
<evidence type="ECO:0000259" key="1">
    <source>
        <dbReference type="Pfam" id="PF13472"/>
    </source>
</evidence>
<dbReference type="Proteomes" id="UP000188342">
    <property type="component" value="Unassembled WGS sequence"/>
</dbReference>
<evidence type="ECO:0000313" key="2">
    <source>
        <dbReference type="EMBL" id="SJN44274.1"/>
    </source>
</evidence>
<name>A0A1R4KJT0_9ACTN</name>
<gene>
    <name evidence="2" type="ORF">FM114_14920</name>
</gene>
<dbReference type="InterPro" id="IPR036514">
    <property type="entry name" value="SGNH_hydro_sf"/>
</dbReference>
<dbReference type="RefSeq" id="WP_094765934.1">
    <property type="nucleotide sequence ID" value="NZ_FUKQ01000058.1"/>
</dbReference>
<reference evidence="2 3" key="1">
    <citation type="submission" date="2017-02" db="EMBL/GenBank/DDBJ databases">
        <authorList>
            <person name="Peterson S.W."/>
        </authorList>
    </citation>
    <scope>NUCLEOTIDE SEQUENCE [LARGE SCALE GENOMIC DNA]</scope>
    <source>
        <strain evidence="2 3">LSP_Lj1</strain>
    </source>
</reference>
<dbReference type="Gene3D" id="3.40.50.1110">
    <property type="entry name" value="SGNH hydrolase"/>
    <property type="match status" value="1"/>
</dbReference>
<sequence length="244" mass="26222">MDNKFLSVTTAVALSGSITLGSVPQAQAATVGYVRKVTALGDSYPAGSMGNEGNSYVERYGRRTGQRPLNHARGGWRTTDVLYMFANSPVTLRNVRDTRTVIITIGANDIAGSYRNPSGAANSVAAYQPALDKMRGNLNKVLWHVSKARGGANGRVVVTTYNNIYTDGSHLTAKGSSYARGAENLTRAVNSIILSSCARYKMACVDVYPAFNVSSVDSLVNYDGTHPSSKGHQLYADKIYARVR</sequence>
<dbReference type="GO" id="GO:0016787">
    <property type="term" value="F:hydrolase activity"/>
    <property type="evidence" value="ECO:0007669"/>
    <property type="project" value="UniProtKB-KW"/>
</dbReference>
<protein>
    <submittedName>
        <fullName evidence="2">Lipase/acylhydrolase with GDSL-like motif</fullName>
    </submittedName>
</protein>